<dbReference type="SMART" id="SM00717">
    <property type="entry name" value="SANT"/>
    <property type="match status" value="2"/>
</dbReference>
<dbReference type="InterPro" id="IPR001005">
    <property type="entry name" value="SANT/Myb"/>
</dbReference>
<evidence type="ECO:0000313" key="5">
    <source>
        <dbReference type="EMBL" id="KAK9834314.1"/>
    </source>
</evidence>
<sequence length="132" mass="15217">MDRRTPLKKKRRHPVARVKGCWGADEDERLVRLVGEHGEGNWSAIAKHFPGRIGKQCRERWHNQLRPDIKRDAWSCTEEQMLINAHRDLGNKWADIAKVILGRTENAVKNHWNATLRRKDSIGQVCAPAPSL</sequence>
<comment type="caution">
    <text evidence="5">The sequence shown here is derived from an EMBL/GenBank/DDBJ whole genome shotgun (WGS) entry which is preliminary data.</text>
</comment>
<dbReference type="PANTHER" id="PTHR45614:SF232">
    <property type="entry name" value="TRANSCRIPTION FACTOR MYB3R-2"/>
    <property type="match status" value="1"/>
</dbReference>
<evidence type="ECO:0000256" key="2">
    <source>
        <dbReference type="ARBA" id="ARBA00023125"/>
    </source>
</evidence>
<reference evidence="5 6" key="1">
    <citation type="journal article" date="2024" name="Nat. Commun.">
        <title>Phylogenomics reveals the evolutionary origins of lichenization in chlorophyte algae.</title>
        <authorList>
            <person name="Puginier C."/>
            <person name="Libourel C."/>
            <person name="Otte J."/>
            <person name="Skaloud P."/>
            <person name="Haon M."/>
            <person name="Grisel S."/>
            <person name="Petersen M."/>
            <person name="Berrin J.G."/>
            <person name="Delaux P.M."/>
            <person name="Dal Grande F."/>
            <person name="Keller J."/>
        </authorList>
    </citation>
    <scope>NUCLEOTIDE SEQUENCE [LARGE SCALE GENOMIC DNA]</scope>
    <source>
        <strain evidence="5 6">SAG 245.80</strain>
    </source>
</reference>
<dbReference type="SUPFAM" id="SSF46689">
    <property type="entry name" value="Homeodomain-like"/>
    <property type="match status" value="1"/>
</dbReference>
<dbReference type="PANTHER" id="PTHR45614">
    <property type="entry name" value="MYB PROTEIN-RELATED"/>
    <property type="match status" value="1"/>
</dbReference>
<dbReference type="Gene3D" id="1.10.10.60">
    <property type="entry name" value="Homeodomain-like"/>
    <property type="match status" value="2"/>
</dbReference>
<protein>
    <submittedName>
        <fullName evidence="5">Uncharacterized protein</fullName>
    </submittedName>
</protein>
<proteinExistence type="predicted"/>
<feature type="domain" description="Myb-like" evidence="3">
    <location>
        <begin position="19"/>
        <end position="65"/>
    </location>
</feature>
<dbReference type="GO" id="GO:0005634">
    <property type="term" value="C:nucleus"/>
    <property type="evidence" value="ECO:0007669"/>
    <property type="project" value="TreeGrafter"/>
</dbReference>
<dbReference type="InterPro" id="IPR017930">
    <property type="entry name" value="Myb_dom"/>
</dbReference>
<evidence type="ECO:0000259" key="4">
    <source>
        <dbReference type="PROSITE" id="PS51294"/>
    </source>
</evidence>
<organism evidence="5 6">
    <name type="scientific">Elliptochloris bilobata</name>
    <dbReference type="NCBI Taxonomy" id="381761"/>
    <lineage>
        <taxon>Eukaryota</taxon>
        <taxon>Viridiplantae</taxon>
        <taxon>Chlorophyta</taxon>
        <taxon>core chlorophytes</taxon>
        <taxon>Trebouxiophyceae</taxon>
        <taxon>Trebouxiophyceae incertae sedis</taxon>
        <taxon>Elliptochloris clade</taxon>
        <taxon>Elliptochloris</taxon>
    </lineage>
</organism>
<dbReference type="InterPro" id="IPR009057">
    <property type="entry name" value="Homeodomain-like_sf"/>
</dbReference>
<dbReference type="CDD" id="cd00167">
    <property type="entry name" value="SANT"/>
    <property type="match status" value="2"/>
</dbReference>
<keyword evidence="6" id="KW-1185">Reference proteome</keyword>
<gene>
    <name evidence="5" type="ORF">WJX81_006011</name>
</gene>
<feature type="domain" description="HTH myb-type" evidence="4">
    <location>
        <begin position="70"/>
        <end position="120"/>
    </location>
</feature>
<accession>A0AAW1RKS0</accession>
<dbReference type="GO" id="GO:0000981">
    <property type="term" value="F:DNA-binding transcription factor activity, RNA polymerase II-specific"/>
    <property type="evidence" value="ECO:0007669"/>
    <property type="project" value="TreeGrafter"/>
</dbReference>
<dbReference type="FunFam" id="1.10.10.60:FF:000010">
    <property type="entry name" value="Transcriptional activator Myb isoform A"/>
    <property type="match status" value="1"/>
</dbReference>
<dbReference type="GO" id="GO:0000978">
    <property type="term" value="F:RNA polymerase II cis-regulatory region sequence-specific DNA binding"/>
    <property type="evidence" value="ECO:0007669"/>
    <property type="project" value="TreeGrafter"/>
</dbReference>
<keyword evidence="2" id="KW-0238">DNA-binding</keyword>
<evidence type="ECO:0000259" key="3">
    <source>
        <dbReference type="PROSITE" id="PS50090"/>
    </source>
</evidence>
<feature type="domain" description="HTH myb-type" evidence="4">
    <location>
        <begin position="17"/>
        <end position="69"/>
    </location>
</feature>
<dbReference type="InterPro" id="IPR050560">
    <property type="entry name" value="MYB_TF"/>
</dbReference>
<keyword evidence="1" id="KW-0677">Repeat</keyword>
<dbReference type="AlphaFoldDB" id="A0AAW1RKS0"/>
<dbReference type="Proteomes" id="UP001445335">
    <property type="component" value="Unassembled WGS sequence"/>
</dbReference>
<dbReference type="EMBL" id="JALJOU010000032">
    <property type="protein sequence ID" value="KAK9834314.1"/>
    <property type="molecule type" value="Genomic_DNA"/>
</dbReference>
<name>A0AAW1RKS0_9CHLO</name>
<evidence type="ECO:0000256" key="1">
    <source>
        <dbReference type="ARBA" id="ARBA00022737"/>
    </source>
</evidence>
<feature type="domain" description="Myb-like" evidence="3">
    <location>
        <begin position="66"/>
        <end position="116"/>
    </location>
</feature>
<evidence type="ECO:0000313" key="6">
    <source>
        <dbReference type="Proteomes" id="UP001445335"/>
    </source>
</evidence>
<dbReference type="Pfam" id="PF13921">
    <property type="entry name" value="Myb_DNA-bind_6"/>
    <property type="match status" value="1"/>
</dbReference>
<dbReference type="PROSITE" id="PS50090">
    <property type="entry name" value="MYB_LIKE"/>
    <property type="match status" value="2"/>
</dbReference>
<dbReference type="PROSITE" id="PS51294">
    <property type="entry name" value="HTH_MYB"/>
    <property type="match status" value="2"/>
</dbReference>